<organism evidence="2 3">
    <name type="scientific">Sphaerisporangium melleum</name>
    <dbReference type="NCBI Taxonomy" id="321316"/>
    <lineage>
        <taxon>Bacteria</taxon>
        <taxon>Bacillati</taxon>
        <taxon>Actinomycetota</taxon>
        <taxon>Actinomycetes</taxon>
        <taxon>Streptosporangiales</taxon>
        <taxon>Streptosporangiaceae</taxon>
        <taxon>Sphaerisporangium</taxon>
    </lineage>
</organism>
<dbReference type="Proteomes" id="UP000645217">
    <property type="component" value="Unassembled WGS sequence"/>
</dbReference>
<evidence type="ECO:0000256" key="1">
    <source>
        <dbReference type="SAM" id="Phobius"/>
    </source>
</evidence>
<gene>
    <name evidence="2" type="ORF">GCM10007964_00110</name>
</gene>
<dbReference type="EMBL" id="BMNT01000001">
    <property type="protein sequence ID" value="GGK60984.1"/>
    <property type="molecule type" value="Genomic_DNA"/>
</dbReference>
<sequence>MNWMQGLWIALGAGIVVLVWTRQTKVIELISLVSFGILTGAMLAGRTTFAGMSISSLWNAFFQ</sequence>
<reference evidence="2" key="1">
    <citation type="journal article" date="2014" name="Int. J. Syst. Evol. Microbiol.">
        <title>Complete genome sequence of Corynebacterium casei LMG S-19264T (=DSM 44701T), isolated from a smear-ripened cheese.</title>
        <authorList>
            <consortium name="US DOE Joint Genome Institute (JGI-PGF)"/>
            <person name="Walter F."/>
            <person name="Albersmeier A."/>
            <person name="Kalinowski J."/>
            <person name="Ruckert C."/>
        </authorList>
    </citation>
    <scope>NUCLEOTIDE SEQUENCE</scope>
    <source>
        <strain evidence="2">JCM 13064</strain>
    </source>
</reference>
<name>A0A917VBW0_9ACTN</name>
<comment type="caution">
    <text evidence="2">The sequence shown here is derived from an EMBL/GenBank/DDBJ whole genome shotgun (WGS) entry which is preliminary data.</text>
</comment>
<dbReference type="RefSeq" id="WP_189160823.1">
    <property type="nucleotide sequence ID" value="NZ_BMNT01000001.1"/>
</dbReference>
<keyword evidence="1" id="KW-1133">Transmembrane helix</keyword>
<keyword evidence="1" id="KW-0812">Transmembrane</keyword>
<evidence type="ECO:0000313" key="2">
    <source>
        <dbReference type="EMBL" id="GGK60984.1"/>
    </source>
</evidence>
<reference evidence="2" key="2">
    <citation type="submission" date="2020-09" db="EMBL/GenBank/DDBJ databases">
        <authorList>
            <person name="Sun Q."/>
            <person name="Ohkuma M."/>
        </authorList>
    </citation>
    <scope>NUCLEOTIDE SEQUENCE</scope>
    <source>
        <strain evidence="2">JCM 13064</strain>
    </source>
</reference>
<keyword evidence="3" id="KW-1185">Reference proteome</keyword>
<proteinExistence type="predicted"/>
<keyword evidence="1" id="KW-0472">Membrane</keyword>
<evidence type="ECO:0000313" key="3">
    <source>
        <dbReference type="Proteomes" id="UP000645217"/>
    </source>
</evidence>
<feature type="transmembrane region" description="Helical" evidence="1">
    <location>
        <begin position="29"/>
        <end position="49"/>
    </location>
</feature>
<accession>A0A917VBW0</accession>
<dbReference type="AlphaFoldDB" id="A0A917VBW0"/>
<feature type="transmembrane region" description="Helical" evidence="1">
    <location>
        <begin position="6"/>
        <end position="22"/>
    </location>
</feature>
<protein>
    <submittedName>
        <fullName evidence="2">Uncharacterized protein</fullName>
    </submittedName>
</protein>